<keyword evidence="2" id="KW-1185">Reference proteome</keyword>
<reference evidence="1 2" key="1">
    <citation type="journal article" date="2020" name="Cell">
        <title>Large-Scale Comparative Analyses of Tick Genomes Elucidate Their Genetic Diversity and Vector Capacities.</title>
        <authorList>
            <consortium name="Tick Genome and Microbiome Consortium (TIGMIC)"/>
            <person name="Jia N."/>
            <person name="Wang J."/>
            <person name="Shi W."/>
            <person name="Du L."/>
            <person name="Sun Y."/>
            <person name="Zhan W."/>
            <person name="Jiang J.F."/>
            <person name="Wang Q."/>
            <person name="Zhang B."/>
            <person name="Ji P."/>
            <person name="Bell-Sakyi L."/>
            <person name="Cui X.M."/>
            <person name="Yuan T.T."/>
            <person name="Jiang B.G."/>
            <person name="Yang W.F."/>
            <person name="Lam T.T."/>
            <person name="Chang Q.C."/>
            <person name="Ding S.J."/>
            <person name="Wang X.J."/>
            <person name="Zhu J.G."/>
            <person name="Ruan X.D."/>
            <person name="Zhao L."/>
            <person name="Wei J.T."/>
            <person name="Ye R.Z."/>
            <person name="Que T.C."/>
            <person name="Du C.H."/>
            <person name="Zhou Y.H."/>
            <person name="Cheng J.X."/>
            <person name="Dai P.F."/>
            <person name="Guo W.B."/>
            <person name="Han X.H."/>
            <person name="Huang E.J."/>
            <person name="Li L.F."/>
            <person name="Wei W."/>
            <person name="Gao Y.C."/>
            <person name="Liu J.Z."/>
            <person name="Shao H.Z."/>
            <person name="Wang X."/>
            <person name="Wang C.C."/>
            <person name="Yang T.C."/>
            <person name="Huo Q.B."/>
            <person name="Li W."/>
            <person name="Chen H.Y."/>
            <person name="Chen S.E."/>
            <person name="Zhou L.G."/>
            <person name="Ni X.B."/>
            <person name="Tian J.H."/>
            <person name="Sheng Y."/>
            <person name="Liu T."/>
            <person name="Pan Y.S."/>
            <person name="Xia L.Y."/>
            <person name="Li J."/>
            <person name="Zhao F."/>
            <person name="Cao W.C."/>
        </authorList>
    </citation>
    <scope>NUCLEOTIDE SEQUENCE [LARGE SCALE GENOMIC DNA]</scope>
    <source>
        <strain evidence="1">Iper-2018</strain>
    </source>
</reference>
<dbReference type="EMBL" id="JABSTQ010008892">
    <property type="protein sequence ID" value="KAG0433946.1"/>
    <property type="molecule type" value="Genomic_DNA"/>
</dbReference>
<dbReference type="Proteomes" id="UP000805193">
    <property type="component" value="Unassembled WGS sequence"/>
</dbReference>
<evidence type="ECO:0000313" key="2">
    <source>
        <dbReference type="Proteomes" id="UP000805193"/>
    </source>
</evidence>
<feature type="non-terminal residue" evidence="1">
    <location>
        <position position="102"/>
    </location>
</feature>
<evidence type="ECO:0000313" key="1">
    <source>
        <dbReference type="EMBL" id="KAG0433946.1"/>
    </source>
</evidence>
<name>A0AC60QI45_IXOPE</name>
<sequence length="102" mass="10839">VLLFGAGKSHEPSVIPSPIFFSESDTGIVSFAPSSSCYIRPGETSIADDTSFDHVTRLHQSSSRNATPLGVLKDWNELHCASGGHGTLCDSMSNPLVFACLQ</sequence>
<organism evidence="1 2">
    <name type="scientific">Ixodes persulcatus</name>
    <name type="common">Taiga tick</name>
    <dbReference type="NCBI Taxonomy" id="34615"/>
    <lineage>
        <taxon>Eukaryota</taxon>
        <taxon>Metazoa</taxon>
        <taxon>Ecdysozoa</taxon>
        <taxon>Arthropoda</taxon>
        <taxon>Chelicerata</taxon>
        <taxon>Arachnida</taxon>
        <taxon>Acari</taxon>
        <taxon>Parasitiformes</taxon>
        <taxon>Ixodida</taxon>
        <taxon>Ixodoidea</taxon>
        <taxon>Ixodidae</taxon>
        <taxon>Ixodinae</taxon>
        <taxon>Ixodes</taxon>
    </lineage>
</organism>
<gene>
    <name evidence="1" type="ORF">HPB47_019458</name>
</gene>
<comment type="caution">
    <text evidence="1">The sequence shown here is derived from an EMBL/GenBank/DDBJ whole genome shotgun (WGS) entry which is preliminary data.</text>
</comment>
<accession>A0AC60QI45</accession>
<feature type="non-terminal residue" evidence="1">
    <location>
        <position position="1"/>
    </location>
</feature>
<proteinExistence type="predicted"/>
<protein>
    <submittedName>
        <fullName evidence="1">Uncharacterized protein</fullName>
    </submittedName>
</protein>